<evidence type="ECO:0000313" key="2">
    <source>
        <dbReference type="Proteomes" id="UP000283928"/>
    </source>
</evidence>
<reference evidence="1 2" key="1">
    <citation type="submission" date="2018-08" db="EMBL/GenBank/DDBJ databases">
        <title>A genome reference for cultivated species of the human gut microbiota.</title>
        <authorList>
            <person name="Zou Y."/>
            <person name="Xue W."/>
            <person name="Luo G."/>
        </authorList>
    </citation>
    <scope>NUCLEOTIDE SEQUENCE [LARGE SCALE GENOMIC DNA]</scope>
    <source>
        <strain evidence="1 2">AM27-32LB</strain>
    </source>
</reference>
<evidence type="ECO:0000313" key="1">
    <source>
        <dbReference type="EMBL" id="RHE77362.1"/>
    </source>
</evidence>
<organism evidence="1 2">
    <name type="scientific">Blautia obeum</name>
    <dbReference type="NCBI Taxonomy" id="40520"/>
    <lineage>
        <taxon>Bacteria</taxon>
        <taxon>Bacillati</taxon>
        <taxon>Bacillota</taxon>
        <taxon>Clostridia</taxon>
        <taxon>Lachnospirales</taxon>
        <taxon>Lachnospiraceae</taxon>
        <taxon>Blautia</taxon>
    </lineage>
</organism>
<accession>A0A414KKR8</accession>
<dbReference type="Proteomes" id="UP000283928">
    <property type="component" value="Unassembled WGS sequence"/>
</dbReference>
<comment type="caution">
    <text evidence="1">The sequence shown here is derived from an EMBL/GenBank/DDBJ whole genome shotgun (WGS) entry which is preliminary data.</text>
</comment>
<gene>
    <name evidence="1" type="ORF">DW723_02995</name>
</gene>
<name>A0A414KKR8_9FIRM</name>
<evidence type="ECO:0008006" key="3">
    <source>
        <dbReference type="Google" id="ProtNLM"/>
    </source>
</evidence>
<dbReference type="RefSeq" id="WP_151190008.1">
    <property type="nucleotide sequence ID" value="NZ_JAQEBC010000016.1"/>
</dbReference>
<dbReference type="AlphaFoldDB" id="A0A414KKR8"/>
<proteinExistence type="predicted"/>
<protein>
    <recommendedName>
        <fullName evidence="3">Head-tail adaptor protein</fullName>
    </recommendedName>
</protein>
<sequence>MMFGNIMYLRPGNLWKSFRVLKMHVDNVDGYAKNSYEDTGTIVDGILAQATSNERELTKHLWDQKLHSLTHTLVVSGRCDLKKSDILAYEEKAYLVLAVDNAGDLGVAGVAYLEERNDLK</sequence>
<dbReference type="EMBL" id="QSKO01000003">
    <property type="protein sequence ID" value="RHE77362.1"/>
    <property type="molecule type" value="Genomic_DNA"/>
</dbReference>